<evidence type="ECO:0000256" key="6">
    <source>
        <dbReference type="SAM" id="Phobius"/>
    </source>
</evidence>
<accession>A0A9J7AW24</accession>
<dbReference type="InterPro" id="IPR037185">
    <property type="entry name" value="EmrE-like"/>
</dbReference>
<keyword evidence="4 6" id="KW-1133">Transmembrane helix</keyword>
<feature type="transmembrane region" description="Helical" evidence="6">
    <location>
        <begin position="133"/>
        <end position="151"/>
    </location>
</feature>
<feature type="domain" description="EamA" evidence="7">
    <location>
        <begin position="17"/>
        <end position="150"/>
    </location>
</feature>
<evidence type="ECO:0000259" key="7">
    <source>
        <dbReference type="Pfam" id="PF00892"/>
    </source>
</evidence>
<evidence type="ECO:0000256" key="2">
    <source>
        <dbReference type="ARBA" id="ARBA00022475"/>
    </source>
</evidence>
<feature type="transmembrane region" description="Helical" evidence="6">
    <location>
        <begin position="228"/>
        <end position="246"/>
    </location>
</feature>
<proteinExistence type="predicted"/>
<keyword evidence="3 6" id="KW-0812">Transmembrane</keyword>
<comment type="subcellular location">
    <subcellularLocation>
        <location evidence="1">Cell membrane</location>
        <topology evidence="1">Multi-pass membrane protein</topology>
    </subcellularLocation>
</comment>
<dbReference type="PANTHER" id="PTHR32322:SF18">
    <property type="entry name" value="S-ADENOSYLMETHIONINE_S-ADENOSYLHOMOCYSTEINE TRANSPORTER"/>
    <property type="match status" value="1"/>
</dbReference>
<feature type="transmembrane region" description="Helical" evidence="6">
    <location>
        <begin position="163"/>
        <end position="183"/>
    </location>
</feature>
<evidence type="ECO:0000256" key="4">
    <source>
        <dbReference type="ARBA" id="ARBA00022989"/>
    </source>
</evidence>
<dbReference type="Pfam" id="PF00892">
    <property type="entry name" value="EamA"/>
    <property type="match status" value="2"/>
</dbReference>
<feature type="transmembrane region" description="Helical" evidence="6">
    <location>
        <begin position="12"/>
        <end position="30"/>
    </location>
</feature>
<feature type="transmembrane region" description="Helical" evidence="6">
    <location>
        <begin position="282"/>
        <end position="299"/>
    </location>
</feature>
<evidence type="ECO:0000256" key="1">
    <source>
        <dbReference type="ARBA" id="ARBA00004651"/>
    </source>
</evidence>
<keyword evidence="2" id="KW-1003">Cell membrane</keyword>
<feature type="transmembrane region" description="Helical" evidence="6">
    <location>
        <begin position="258"/>
        <end position="276"/>
    </location>
</feature>
<evidence type="ECO:0000256" key="3">
    <source>
        <dbReference type="ARBA" id="ARBA00022692"/>
    </source>
</evidence>
<evidence type="ECO:0000313" key="9">
    <source>
        <dbReference type="Proteomes" id="UP001060336"/>
    </source>
</evidence>
<dbReference type="RefSeq" id="WP_257769851.1">
    <property type="nucleotide sequence ID" value="NZ_CP102480.1"/>
</dbReference>
<feature type="transmembrane region" description="Helical" evidence="6">
    <location>
        <begin position="78"/>
        <end position="99"/>
    </location>
</feature>
<evidence type="ECO:0000256" key="5">
    <source>
        <dbReference type="ARBA" id="ARBA00023136"/>
    </source>
</evidence>
<dbReference type="EMBL" id="CP102480">
    <property type="protein sequence ID" value="UUX50649.1"/>
    <property type="molecule type" value="Genomic_DNA"/>
</dbReference>
<reference evidence="8" key="1">
    <citation type="submission" date="2022-08" db="EMBL/GenBank/DDBJ databases">
        <title>Nisaea acidiphila sp. nov., isolated from a marine algal debris and emended description of the genus Nisaea Urios et al. 2008.</title>
        <authorList>
            <person name="Kwon K."/>
        </authorList>
    </citation>
    <scope>NUCLEOTIDE SEQUENCE</scope>
    <source>
        <strain evidence="8">MEBiC11861</strain>
    </source>
</reference>
<dbReference type="AlphaFoldDB" id="A0A9J7AW24"/>
<feature type="transmembrane region" description="Helical" evidence="6">
    <location>
        <begin position="42"/>
        <end position="62"/>
    </location>
</feature>
<dbReference type="GO" id="GO:0005886">
    <property type="term" value="C:plasma membrane"/>
    <property type="evidence" value="ECO:0007669"/>
    <property type="project" value="UniProtKB-SubCell"/>
</dbReference>
<dbReference type="PANTHER" id="PTHR32322">
    <property type="entry name" value="INNER MEMBRANE TRANSPORTER"/>
    <property type="match status" value="1"/>
</dbReference>
<feature type="transmembrane region" description="Helical" evidence="6">
    <location>
        <begin position="105"/>
        <end position="126"/>
    </location>
</feature>
<protein>
    <submittedName>
        <fullName evidence="8">DMT family transporter</fullName>
    </submittedName>
</protein>
<dbReference type="SUPFAM" id="SSF103481">
    <property type="entry name" value="Multidrug resistance efflux transporter EmrE"/>
    <property type="match status" value="2"/>
</dbReference>
<evidence type="ECO:0000313" key="8">
    <source>
        <dbReference type="EMBL" id="UUX50649.1"/>
    </source>
</evidence>
<name>A0A9J7AW24_9PROT</name>
<keyword evidence="5 6" id="KW-0472">Membrane</keyword>
<sequence length="304" mass="32119">MTGPRAGGIGAAFYGNAYVLLALTTMMWGGNAIAGRMAIGEISPMALVLLRWAGVVVLMGFVSRKKVLAEWPVMRERIWFLLALGACGFTLFNGLFYVAAHSTVAINMGILQGAIPVFVLLGALTVYGTRVSLVQAGGVLLTMVGITLIASQGELERLAALQFNRGDLLMVGACALYAGYTVALRKRPNVSGIAMFTVMAGAAFVTALPLAAIEVYLGDFQWPTPKGWGIVLFVTLFPSFLAQIFFLRGVDLIGPGRAGVFVNLVPIFAAAFAVVILGEVFAWFHAAALVLVLGGIALANRTKS</sequence>
<dbReference type="Proteomes" id="UP001060336">
    <property type="component" value="Chromosome"/>
</dbReference>
<keyword evidence="9" id="KW-1185">Reference proteome</keyword>
<dbReference type="KEGG" id="naci:NUH88_02895"/>
<dbReference type="InterPro" id="IPR000620">
    <property type="entry name" value="EamA_dom"/>
</dbReference>
<feature type="transmembrane region" description="Helical" evidence="6">
    <location>
        <begin position="195"/>
        <end position="216"/>
    </location>
</feature>
<organism evidence="8 9">
    <name type="scientific">Nisaea acidiphila</name>
    <dbReference type="NCBI Taxonomy" id="1862145"/>
    <lineage>
        <taxon>Bacteria</taxon>
        <taxon>Pseudomonadati</taxon>
        <taxon>Pseudomonadota</taxon>
        <taxon>Alphaproteobacteria</taxon>
        <taxon>Rhodospirillales</taxon>
        <taxon>Thalassobaculaceae</taxon>
        <taxon>Nisaea</taxon>
    </lineage>
</organism>
<gene>
    <name evidence="8" type="ORF">NUH88_02895</name>
</gene>
<dbReference type="InterPro" id="IPR050638">
    <property type="entry name" value="AA-Vitamin_Transporters"/>
</dbReference>
<feature type="domain" description="EamA" evidence="7">
    <location>
        <begin position="165"/>
        <end position="300"/>
    </location>
</feature>